<organism evidence="1 2">
    <name type="scientific">Paramecium sonneborni</name>
    <dbReference type="NCBI Taxonomy" id="65129"/>
    <lineage>
        <taxon>Eukaryota</taxon>
        <taxon>Sar</taxon>
        <taxon>Alveolata</taxon>
        <taxon>Ciliophora</taxon>
        <taxon>Intramacronucleata</taxon>
        <taxon>Oligohymenophorea</taxon>
        <taxon>Peniculida</taxon>
        <taxon>Parameciidae</taxon>
        <taxon>Paramecium</taxon>
    </lineage>
</organism>
<evidence type="ECO:0000313" key="2">
    <source>
        <dbReference type="Proteomes" id="UP000692954"/>
    </source>
</evidence>
<dbReference type="Proteomes" id="UP000692954">
    <property type="component" value="Unassembled WGS sequence"/>
</dbReference>
<reference evidence="1" key="1">
    <citation type="submission" date="2021-01" db="EMBL/GenBank/DDBJ databases">
        <authorList>
            <consortium name="Genoscope - CEA"/>
            <person name="William W."/>
        </authorList>
    </citation>
    <scope>NUCLEOTIDE SEQUENCE</scope>
</reference>
<protein>
    <submittedName>
        <fullName evidence="1">Uncharacterized protein</fullName>
    </submittedName>
</protein>
<proteinExistence type="predicted"/>
<evidence type="ECO:0000313" key="1">
    <source>
        <dbReference type="EMBL" id="CAD8128386.1"/>
    </source>
</evidence>
<dbReference type="AlphaFoldDB" id="A0A8S1RJJ1"/>
<gene>
    <name evidence="1" type="ORF">PSON_ATCC_30995.1.T1880013</name>
</gene>
<dbReference type="EMBL" id="CAJJDN010000188">
    <property type="protein sequence ID" value="CAD8128386.1"/>
    <property type="molecule type" value="Genomic_DNA"/>
</dbReference>
<sequence length="198" mass="23830">MDLVNNKQKILILQKIFQSIIRWLEKNQCTVNLIFIHRVDTFNILNHLFLRQRCDKIEQENTSLENTESAQIYMDKIKYHIIENKPQFLKKQQTFIQLEQEVENLVSQVQNELIIQQLKDFKLIPIVQKGDKIGRHSNNQTQIQSCQFHIISEIILEESISRFHPKIIFQNEQEFDRLSYIQKKTSRCYSWNRASIRN</sequence>
<keyword evidence="2" id="KW-1185">Reference proteome</keyword>
<name>A0A8S1RJJ1_9CILI</name>
<accession>A0A8S1RJJ1</accession>
<comment type="caution">
    <text evidence="1">The sequence shown here is derived from an EMBL/GenBank/DDBJ whole genome shotgun (WGS) entry which is preliminary data.</text>
</comment>